<dbReference type="Proteomes" id="UP000464751">
    <property type="component" value="Chromosome"/>
</dbReference>
<dbReference type="InterPro" id="IPR007452">
    <property type="entry name" value="TamB_C"/>
</dbReference>
<dbReference type="GO" id="GO:0005886">
    <property type="term" value="C:plasma membrane"/>
    <property type="evidence" value="ECO:0007669"/>
    <property type="project" value="InterPro"/>
</dbReference>
<evidence type="ECO:0000256" key="2">
    <source>
        <dbReference type="ARBA" id="ARBA00022692"/>
    </source>
</evidence>
<keyword evidence="3" id="KW-1133">Transmembrane helix</keyword>
<keyword evidence="7" id="KW-1185">Reference proteome</keyword>
<dbReference type="KEGG" id="apra:G3A50_00890"/>
<reference evidence="6 7" key="1">
    <citation type="submission" date="2020-02" db="EMBL/GenBank/DDBJ databases">
        <authorList>
            <person name="Li G."/>
        </authorList>
    </citation>
    <scope>NUCLEOTIDE SEQUENCE [LARGE SCALE GENOMIC DNA]</scope>
    <source>
        <strain evidence="6 7">DSM 102029</strain>
    </source>
</reference>
<organism evidence="6 7">
    <name type="scientific">Ancylobacter pratisalsi</name>
    <dbReference type="NCBI Taxonomy" id="1745854"/>
    <lineage>
        <taxon>Bacteria</taxon>
        <taxon>Pseudomonadati</taxon>
        <taxon>Pseudomonadota</taxon>
        <taxon>Alphaproteobacteria</taxon>
        <taxon>Hyphomicrobiales</taxon>
        <taxon>Xanthobacteraceae</taxon>
        <taxon>Ancylobacter</taxon>
    </lineage>
</organism>
<keyword evidence="4" id="KW-0472">Membrane</keyword>
<dbReference type="Pfam" id="PF04357">
    <property type="entry name" value="TamB"/>
    <property type="match status" value="1"/>
</dbReference>
<dbReference type="GO" id="GO:0097347">
    <property type="term" value="C:TAM protein secretion complex"/>
    <property type="evidence" value="ECO:0007669"/>
    <property type="project" value="TreeGrafter"/>
</dbReference>
<evidence type="ECO:0000259" key="5">
    <source>
        <dbReference type="Pfam" id="PF04357"/>
    </source>
</evidence>
<keyword evidence="2" id="KW-0812">Transmembrane</keyword>
<protein>
    <recommendedName>
        <fullName evidence="5">Translocation and assembly module TamB C-terminal domain-containing protein</fullName>
    </recommendedName>
</protein>
<accession>A0A6P1YKV1</accession>
<dbReference type="GO" id="GO:0009306">
    <property type="term" value="P:protein secretion"/>
    <property type="evidence" value="ECO:0007669"/>
    <property type="project" value="InterPro"/>
</dbReference>
<sequence length="1423" mass="144957">MVRVLKVLGLVLLTLVGVLLLAFGAIQTPPGKAMLARLGSSLASSDGLTVTISDIGGFVPFDMSVGHIEAADAGGAFAQVDGLRLSWRPLALLQRTLDVTRLEADTLKLARLPDLPPAAPSESSDSSSFALPVRVTRLAIGDIELGEPVLGHPARLSFEASADIASLARGLSVDFDLARLDEPGSVKGRAAYAPETGNLELDIAAREPAGGLIARAAGVDGLPEIEATLKGAGPLDNWDGRLNLKAGDIAEAGGVAGIRAMGENHRVTFAIDADIARLLPADIAPLFEGRTELSGAATVAPDQAVTLEKVSARAAGFGAALNGTVSADRVFDLSFDVTAGDAARFSTLVPEIVWQGIRANGTLKGTQTAPAIDARLAATGLKGMGYGAASVDVALTTTPATDGSLAATAKGTAQGLSAEDPEVAGALGTTGDFSVAATVPAGPDVGRTALTDLTLRLTALTAHFAGHADSSTIAGQLDVQRLDLAAFAPLAGRPLSGIATLDAGVDGSTDLSRLSLTLKGSAENLTTGIAQVDSLVGKGLKVDGALARDGENAISVNNLKVDAEGLALILDGRVATDLADLTAKLSLDNLARLDPRVSGAMEADAAFSGTLEHLGVTAKVSIPEGRAMDRPLSNLALNVTASDITGTVGGKFQLSGEVGGKPATGAGALETLADGTRRLTGLDIAVGSVTASGDVAVAPNSLMTGRLDVKAGNLADISALTLTEATGRIDADVALDIVEGRQRVAVKADAADVRFAGQRVGTAKIDAVVTDPFKVPLINGTVDLAAVDLSGVVIESAKLDAKGTTAGTNLTLNALAQGIQLRTTGRLDPLGGDGARLRLDQLSAARGRVSVNTTAPVTFTLANGTITIDRLALSAGGGTATISGKVGETLDLTVDARALPLSLAEIAVPNLNLSGTLAARARVTGTPSRPSGTYEVTINRLNTPDITNTGAGPFDITARGTLADGRATINSTITGRHLSGVAINGSVPVAAGNLDLAIRGAVDLAFINPLLATTGARLTGTATVDATLRGTAAAPRAGGTIRVSGGRFDDAVNGVALDRIEALITGTERTVTVTSFNARTTNGGSVSGRGTVNIDPSAGFPGKIDLDLVNAGVVNSDMMRLVAEGRIAVEGAFIRDPRITGRITLRALDISIPDRFPGGVQDLDVRHVNAGKRFKNSRSAQQRADPAVRGGGLPLDLVIAAPNNTVFVRGLGVDAQLGGELRLSGTSRAPVTNGAFEMRRGTFEFGSRRLTFTRGRITFTGNTDPELDFVAETTAQDITARVLISGPASQPDISFTSTPSLPQDEVLSRLLFGRSAGALNASQAIQLAQIVAQFSGGAGVLDNVRRSLGVDNLELGTDSSGTGGQVGIGRRLNDNIYLGVRQGTSSASSRVTVDIDVTRNIKLQGATGSNGSAEVGIGAQWDY</sequence>
<name>A0A6P1YKV1_9HYPH</name>
<evidence type="ECO:0000313" key="6">
    <source>
        <dbReference type="EMBL" id="QIB32414.1"/>
    </source>
</evidence>
<feature type="domain" description="Translocation and assembly module TamB C-terminal" evidence="5">
    <location>
        <begin position="1076"/>
        <end position="1422"/>
    </location>
</feature>
<evidence type="ECO:0000256" key="3">
    <source>
        <dbReference type="ARBA" id="ARBA00022989"/>
    </source>
</evidence>
<evidence type="ECO:0000256" key="1">
    <source>
        <dbReference type="ARBA" id="ARBA00004167"/>
    </source>
</evidence>
<proteinExistence type="predicted"/>
<dbReference type="EMBL" id="CP048630">
    <property type="protein sequence ID" value="QIB32414.1"/>
    <property type="molecule type" value="Genomic_DNA"/>
</dbReference>
<dbReference type="PANTHER" id="PTHR36985:SF1">
    <property type="entry name" value="TRANSLOCATION AND ASSEMBLY MODULE SUBUNIT TAMB"/>
    <property type="match status" value="1"/>
</dbReference>
<evidence type="ECO:0000256" key="4">
    <source>
        <dbReference type="ARBA" id="ARBA00023136"/>
    </source>
</evidence>
<dbReference type="RefSeq" id="WP_163073355.1">
    <property type="nucleotide sequence ID" value="NZ_CP048630.1"/>
</dbReference>
<evidence type="ECO:0000313" key="7">
    <source>
        <dbReference type="Proteomes" id="UP000464751"/>
    </source>
</evidence>
<dbReference type="PANTHER" id="PTHR36985">
    <property type="entry name" value="TRANSLOCATION AND ASSEMBLY MODULE SUBUNIT TAMB"/>
    <property type="match status" value="1"/>
</dbReference>
<comment type="subcellular location">
    <subcellularLocation>
        <location evidence="1">Membrane</location>
        <topology evidence="1">Single-pass membrane protein</topology>
    </subcellularLocation>
</comment>
<gene>
    <name evidence="6" type="ORF">G3A50_00890</name>
</gene>